<evidence type="ECO:0000259" key="8">
    <source>
        <dbReference type="PROSITE" id="PS50066"/>
    </source>
</evidence>
<dbReference type="SUPFAM" id="SSF55455">
    <property type="entry name" value="SRF-like"/>
    <property type="match status" value="2"/>
</dbReference>
<accession>A0AAD3SYR5</accession>
<dbReference type="Proteomes" id="UP001279734">
    <property type="component" value="Unassembled WGS sequence"/>
</dbReference>
<dbReference type="InterPro" id="IPR033896">
    <property type="entry name" value="MEF2-like_N"/>
</dbReference>
<feature type="compositionally biased region" description="Polar residues" evidence="7">
    <location>
        <begin position="249"/>
        <end position="259"/>
    </location>
</feature>
<keyword evidence="4" id="KW-0804">Transcription</keyword>
<dbReference type="FunFam" id="3.40.1810.10:FF:000003">
    <property type="entry name" value="MADS-box transcription factor MADS-MC"/>
    <property type="match status" value="1"/>
</dbReference>
<sequence length="280" mass="32284">MVRGKIQMRRVENATSWQLAFTKRRNVLLKKAFELSVLCDAEVALIIFSEKGKLYEFASSEEMVRGKIQMRRVENATSRQVTFTKRRNGLLKKAFELSVLCDAEVALIIFSEKGKLYEFASSDMQKILERHYKTANHAQNNSINVQQKHQHTERMKQEIAELVQKMEMLAESQRKLLGQSVGSCSLEELHGIESQLEKSLRSIRERKDQLFREEINQLQRKEAFLLEQNKKLIEKSEAQQLPPLVQPGDNFSGSLSTQTQSSDVETDLFIGLPVMRSLYS</sequence>
<dbReference type="Pfam" id="PF00319">
    <property type="entry name" value="SRF-TF"/>
    <property type="match status" value="2"/>
</dbReference>
<feature type="domain" description="MADS-box" evidence="8">
    <location>
        <begin position="1"/>
        <end position="61"/>
    </location>
</feature>
<dbReference type="InterPro" id="IPR002100">
    <property type="entry name" value="TF_MADSbox"/>
</dbReference>
<keyword evidence="3" id="KW-0238">DNA-binding</keyword>
<comment type="caution">
    <text evidence="10">The sequence shown here is derived from an EMBL/GenBank/DDBJ whole genome shotgun (WGS) entry which is preliminary data.</text>
</comment>
<dbReference type="PANTHER" id="PTHR48019">
    <property type="entry name" value="SERUM RESPONSE FACTOR HOMOLOG"/>
    <property type="match status" value="1"/>
</dbReference>
<evidence type="ECO:0000256" key="1">
    <source>
        <dbReference type="ARBA" id="ARBA00004123"/>
    </source>
</evidence>
<evidence type="ECO:0000256" key="5">
    <source>
        <dbReference type="ARBA" id="ARBA00023242"/>
    </source>
</evidence>
<evidence type="ECO:0000313" key="11">
    <source>
        <dbReference type="Proteomes" id="UP001279734"/>
    </source>
</evidence>
<reference evidence="10" key="1">
    <citation type="submission" date="2023-05" db="EMBL/GenBank/DDBJ databases">
        <title>Nepenthes gracilis genome sequencing.</title>
        <authorList>
            <person name="Fukushima K."/>
        </authorList>
    </citation>
    <scope>NUCLEOTIDE SEQUENCE</scope>
    <source>
        <strain evidence="10">SING2019-196</strain>
    </source>
</reference>
<dbReference type="GO" id="GO:0000977">
    <property type="term" value="F:RNA polymerase II transcription regulatory region sequence-specific DNA binding"/>
    <property type="evidence" value="ECO:0007669"/>
    <property type="project" value="InterPro"/>
</dbReference>
<dbReference type="EMBL" id="BSYO01000019">
    <property type="protein sequence ID" value="GMH18411.1"/>
    <property type="molecule type" value="Genomic_DNA"/>
</dbReference>
<dbReference type="SMART" id="SM00432">
    <property type="entry name" value="MADS"/>
    <property type="match status" value="2"/>
</dbReference>
<dbReference type="GO" id="GO:0003700">
    <property type="term" value="F:DNA-binding transcription factor activity"/>
    <property type="evidence" value="ECO:0007669"/>
    <property type="project" value="InterPro"/>
</dbReference>
<evidence type="ECO:0000256" key="7">
    <source>
        <dbReference type="SAM" id="MobiDB-lite"/>
    </source>
</evidence>
<evidence type="ECO:0000256" key="3">
    <source>
        <dbReference type="ARBA" id="ARBA00023125"/>
    </source>
</evidence>
<keyword evidence="5" id="KW-0539">Nucleus</keyword>
<dbReference type="GO" id="GO:0005634">
    <property type="term" value="C:nucleus"/>
    <property type="evidence" value="ECO:0007669"/>
    <property type="project" value="UniProtKB-SubCell"/>
</dbReference>
<dbReference type="PROSITE" id="PS50066">
    <property type="entry name" value="MADS_BOX_2"/>
    <property type="match status" value="2"/>
</dbReference>
<evidence type="ECO:0000259" key="9">
    <source>
        <dbReference type="PROSITE" id="PS51297"/>
    </source>
</evidence>
<organism evidence="10 11">
    <name type="scientific">Nepenthes gracilis</name>
    <name type="common">Slender pitcher plant</name>
    <dbReference type="NCBI Taxonomy" id="150966"/>
    <lineage>
        <taxon>Eukaryota</taxon>
        <taxon>Viridiplantae</taxon>
        <taxon>Streptophyta</taxon>
        <taxon>Embryophyta</taxon>
        <taxon>Tracheophyta</taxon>
        <taxon>Spermatophyta</taxon>
        <taxon>Magnoliopsida</taxon>
        <taxon>eudicotyledons</taxon>
        <taxon>Gunneridae</taxon>
        <taxon>Pentapetalae</taxon>
        <taxon>Caryophyllales</taxon>
        <taxon>Nepenthaceae</taxon>
        <taxon>Nepenthes</taxon>
    </lineage>
</organism>
<feature type="domain" description="MADS-box" evidence="8">
    <location>
        <begin position="63"/>
        <end position="123"/>
    </location>
</feature>
<protein>
    <submittedName>
        <fullName evidence="10">Uncharacterized protein</fullName>
    </submittedName>
</protein>
<keyword evidence="2" id="KW-0805">Transcription regulation</keyword>
<dbReference type="CDD" id="cd00265">
    <property type="entry name" value="MADS_MEF2_like"/>
    <property type="match status" value="1"/>
</dbReference>
<evidence type="ECO:0000313" key="10">
    <source>
        <dbReference type="EMBL" id="GMH18411.1"/>
    </source>
</evidence>
<dbReference type="GO" id="GO:0045944">
    <property type="term" value="P:positive regulation of transcription by RNA polymerase II"/>
    <property type="evidence" value="ECO:0007669"/>
    <property type="project" value="InterPro"/>
</dbReference>
<evidence type="ECO:0000256" key="6">
    <source>
        <dbReference type="SAM" id="Coils"/>
    </source>
</evidence>
<proteinExistence type="predicted"/>
<evidence type="ECO:0000256" key="4">
    <source>
        <dbReference type="ARBA" id="ARBA00023163"/>
    </source>
</evidence>
<feature type="region of interest" description="Disordered" evidence="7">
    <location>
        <begin position="237"/>
        <end position="259"/>
    </location>
</feature>
<dbReference type="AlphaFoldDB" id="A0AAD3SYR5"/>
<evidence type="ECO:0000256" key="2">
    <source>
        <dbReference type="ARBA" id="ARBA00023015"/>
    </source>
</evidence>
<dbReference type="InterPro" id="IPR036879">
    <property type="entry name" value="TF_MADSbox_sf"/>
</dbReference>
<keyword evidence="11" id="KW-1185">Reference proteome</keyword>
<dbReference type="PROSITE" id="PS51297">
    <property type="entry name" value="K_BOX"/>
    <property type="match status" value="1"/>
</dbReference>
<comment type="subcellular location">
    <subcellularLocation>
        <location evidence="1">Nucleus</location>
    </subcellularLocation>
</comment>
<dbReference type="Gene3D" id="3.40.1810.10">
    <property type="entry name" value="Transcription factor, MADS-box"/>
    <property type="match status" value="2"/>
</dbReference>
<dbReference type="InterPro" id="IPR050142">
    <property type="entry name" value="MADS-box/MEF2_TF"/>
</dbReference>
<feature type="coiled-coil region" evidence="6">
    <location>
        <begin position="152"/>
        <end position="235"/>
    </location>
</feature>
<feature type="domain" description="K-box" evidence="9">
    <location>
        <begin position="152"/>
        <end position="242"/>
    </location>
</feature>
<keyword evidence="6" id="KW-0175">Coiled coil</keyword>
<name>A0AAD3SYR5_NEPGR</name>
<dbReference type="PRINTS" id="PR00404">
    <property type="entry name" value="MADSDOMAIN"/>
</dbReference>
<gene>
    <name evidence="10" type="ORF">Nepgr_020252</name>
</gene>
<dbReference type="GO" id="GO:0046983">
    <property type="term" value="F:protein dimerization activity"/>
    <property type="evidence" value="ECO:0007669"/>
    <property type="project" value="InterPro"/>
</dbReference>
<dbReference type="InterPro" id="IPR002487">
    <property type="entry name" value="TF_Kbox"/>
</dbReference>
<dbReference type="Pfam" id="PF01486">
    <property type="entry name" value="K-box"/>
    <property type="match status" value="1"/>
</dbReference>